<dbReference type="STRING" id="933084.A0A067PYA2"/>
<organism evidence="14 15">
    <name type="scientific">Jaapia argillacea MUCL 33604</name>
    <dbReference type="NCBI Taxonomy" id="933084"/>
    <lineage>
        <taxon>Eukaryota</taxon>
        <taxon>Fungi</taxon>
        <taxon>Dikarya</taxon>
        <taxon>Basidiomycota</taxon>
        <taxon>Agaricomycotina</taxon>
        <taxon>Agaricomycetes</taxon>
        <taxon>Agaricomycetidae</taxon>
        <taxon>Jaapiales</taxon>
        <taxon>Jaapiaceae</taxon>
        <taxon>Jaapia</taxon>
    </lineage>
</organism>
<dbReference type="EMBL" id="KL197715">
    <property type="protein sequence ID" value="KDQ59798.1"/>
    <property type="molecule type" value="Genomic_DNA"/>
</dbReference>
<evidence type="ECO:0000313" key="15">
    <source>
        <dbReference type="Proteomes" id="UP000027265"/>
    </source>
</evidence>
<keyword evidence="7" id="KW-0479">Metal-binding</keyword>
<evidence type="ECO:0000256" key="13">
    <source>
        <dbReference type="SAM" id="Phobius"/>
    </source>
</evidence>
<proteinExistence type="inferred from homology"/>
<evidence type="ECO:0000256" key="9">
    <source>
        <dbReference type="ARBA" id="ARBA00023002"/>
    </source>
</evidence>
<dbReference type="SUPFAM" id="SSF48264">
    <property type="entry name" value="Cytochrome P450"/>
    <property type="match status" value="1"/>
</dbReference>
<sequence>MTPNLIVATPILVILCLLIWLRLPGARNTAKGDPPTTVTALNEIREILAPSKRAVSLSVLLQSRAIPNQRLRRAFHINNTFVSADPHVHSRFVADARRLLSEFSSRESERRWSEFREVTSHLVNSYLRGPTIPYDVFAQTITFGVIVVTLLDAEVSELEFESVAIVTKAINDLWCLSKTAAEGDVTHTLLLDINTHLHRWIPKYDNPLEFILPAFETLWRVVAAALPHVYADPDITGRAFADFFDNPVEAQFECFLNDRPSVRAVMQETLRLYPPTKRIKRSIKRFALTPIVPTFVRNTFPNFFDKTVVADVESLQRSDVWDASHTFDPMRHSEGRVTAESQRTLLGFGYGRLACIGRTWAPRAAALIVAAILEGLDSVNGERYVLIRGDEMGGREGWKGWEFRLVAKDEGVSCYR</sequence>
<evidence type="ECO:0000256" key="1">
    <source>
        <dbReference type="ARBA" id="ARBA00001971"/>
    </source>
</evidence>
<dbReference type="PANTHER" id="PTHR24305:SF166">
    <property type="entry name" value="CYTOCHROME P450 12A4, MITOCHONDRIAL-RELATED"/>
    <property type="match status" value="1"/>
</dbReference>
<evidence type="ECO:0000256" key="12">
    <source>
        <dbReference type="ARBA" id="ARBA00023136"/>
    </source>
</evidence>
<evidence type="ECO:0008006" key="16">
    <source>
        <dbReference type="Google" id="ProtNLM"/>
    </source>
</evidence>
<keyword evidence="8 13" id="KW-1133">Transmembrane helix</keyword>
<keyword evidence="6 13" id="KW-0812">Transmembrane</keyword>
<dbReference type="GO" id="GO:0004497">
    <property type="term" value="F:monooxygenase activity"/>
    <property type="evidence" value="ECO:0007669"/>
    <property type="project" value="UniProtKB-KW"/>
</dbReference>
<keyword evidence="5" id="KW-0349">Heme</keyword>
<dbReference type="InParanoid" id="A0A067PYA2"/>
<protein>
    <recommendedName>
        <fullName evidence="16">Cytochrome P450</fullName>
    </recommendedName>
</protein>
<dbReference type="PANTHER" id="PTHR24305">
    <property type="entry name" value="CYTOCHROME P450"/>
    <property type="match status" value="1"/>
</dbReference>
<dbReference type="HOGENOM" id="CLU_044612_1_0_1"/>
<evidence type="ECO:0000256" key="5">
    <source>
        <dbReference type="ARBA" id="ARBA00022617"/>
    </source>
</evidence>
<dbReference type="InterPro" id="IPR001128">
    <property type="entry name" value="Cyt_P450"/>
</dbReference>
<dbReference type="OrthoDB" id="10029320at2759"/>
<dbReference type="Pfam" id="PF00067">
    <property type="entry name" value="p450"/>
    <property type="match status" value="1"/>
</dbReference>
<keyword evidence="15" id="KW-1185">Reference proteome</keyword>
<name>A0A067PYA2_9AGAM</name>
<comment type="pathway">
    <text evidence="3">Secondary metabolite biosynthesis; terpenoid biosynthesis.</text>
</comment>
<comment type="cofactor">
    <cofactor evidence="1">
        <name>heme</name>
        <dbReference type="ChEBI" id="CHEBI:30413"/>
    </cofactor>
</comment>
<evidence type="ECO:0000256" key="11">
    <source>
        <dbReference type="ARBA" id="ARBA00023033"/>
    </source>
</evidence>
<reference evidence="15" key="1">
    <citation type="journal article" date="2014" name="Proc. Natl. Acad. Sci. U.S.A.">
        <title>Extensive sampling of basidiomycete genomes demonstrates inadequacy of the white-rot/brown-rot paradigm for wood decay fungi.</title>
        <authorList>
            <person name="Riley R."/>
            <person name="Salamov A.A."/>
            <person name="Brown D.W."/>
            <person name="Nagy L.G."/>
            <person name="Floudas D."/>
            <person name="Held B.W."/>
            <person name="Levasseur A."/>
            <person name="Lombard V."/>
            <person name="Morin E."/>
            <person name="Otillar R."/>
            <person name="Lindquist E.A."/>
            <person name="Sun H."/>
            <person name="LaButti K.M."/>
            <person name="Schmutz J."/>
            <person name="Jabbour D."/>
            <person name="Luo H."/>
            <person name="Baker S.E."/>
            <person name="Pisabarro A.G."/>
            <person name="Walton J.D."/>
            <person name="Blanchette R.A."/>
            <person name="Henrissat B."/>
            <person name="Martin F."/>
            <person name="Cullen D."/>
            <person name="Hibbett D.S."/>
            <person name="Grigoriev I.V."/>
        </authorList>
    </citation>
    <scope>NUCLEOTIDE SEQUENCE [LARGE SCALE GENOMIC DNA]</scope>
    <source>
        <strain evidence="15">MUCL 33604</strain>
    </source>
</reference>
<evidence type="ECO:0000256" key="7">
    <source>
        <dbReference type="ARBA" id="ARBA00022723"/>
    </source>
</evidence>
<dbReference type="GO" id="GO:0005506">
    <property type="term" value="F:iron ion binding"/>
    <property type="evidence" value="ECO:0007669"/>
    <property type="project" value="InterPro"/>
</dbReference>
<comment type="subcellular location">
    <subcellularLocation>
        <location evidence="2">Membrane</location>
    </subcellularLocation>
</comment>
<evidence type="ECO:0000256" key="3">
    <source>
        <dbReference type="ARBA" id="ARBA00004721"/>
    </source>
</evidence>
<dbReference type="GO" id="GO:0020037">
    <property type="term" value="F:heme binding"/>
    <property type="evidence" value="ECO:0007669"/>
    <property type="project" value="InterPro"/>
</dbReference>
<evidence type="ECO:0000256" key="8">
    <source>
        <dbReference type="ARBA" id="ARBA00022989"/>
    </source>
</evidence>
<keyword evidence="10" id="KW-0408">Iron</keyword>
<dbReference type="Proteomes" id="UP000027265">
    <property type="component" value="Unassembled WGS sequence"/>
</dbReference>
<keyword evidence="12 13" id="KW-0472">Membrane</keyword>
<keyword evidence="11" id="KW-0503">Monooxygenase</keyword>
<dbReference type="GO" id="GO:0016705">
    <property type="term" value="F:oxidoreductase activity, acting on paired donors, with incorporation or reduction of molecular oxygen"/>
    <property type="evidence" value="ECO:0007669"/>
    <property type="project" value="InterPro"/>
</dbReference>
<dbReference type="AlphaFoldDB" id="A0A067PYA2"/>
<evidence type="ECO:0000256" key="4">
    <source>
        <dbReference type="ARBA" id="ARBA00010617"/>
    </source>
</evidence>
<evidence type="ECO:0000256" key="2">
    <source>
        <dbReference type="ARBA" id="ARBA00004370"/>
    </source>
</evidence>
<dbReference type="Gene3D" id="1.10.630.10">
    <property type="entry name" value="Cytochrome P450"/>
    <property type="match status" value="1"/>
</dbReference>
<evidence type="ECO:0000256" key="10">
    <source>
        <dbReference type="ARBA" id="ARBA00023004"/>
    </source>
</evidence>
<evidence type="ECO:0000256" key="6">
    <source>
        <dbReference type="ARBA" id="ARBA00022692"/>
    </source>
</evidence>
<keyword evidence="9" id="KW-0560">Oxidoreductase</keyword>
<dbReference type="InterPro" id="IPR050121">
    <property type="entry name" value="Cytochrome_P450_monoxygenase"/>
</dbReference>
<gene>
    <name evidence="14" type="ORF">JAAARDRAFT_127208</name>
</gene>
<comment type="similarity">
    <text evidence="4">Belongs to the cytochrome P450 family.</text>
</comment>
<evidence type="ECO:0000313" key="14">
    <source>
        <dbReference type="EMBL" id="KDQ59798.1"/>
    </source>
</evidence>
<dbReference type="GO" id="GO:0016020">
    <property type="term" value="C:membrane"/>
    <property type="evidence" value="ECO:0007669"/>
    <property type="project" value="UniProtKB-SubCell"/>
</dbReference>
<dbReference type="InterPro" id="IPR036396">
    <property type="entry name" value="Cyt_P450_sf"/>
</dbReference>
<feature type="transmembrane region" description="Helical" evidence="13">
    <location>
        <begin position="6"/>
        <end position="23"/>
    </location>
</feature>
<accession>A0A067PYA2</accession>